<evidence type="ECO:0000313" key="2">
    <source>
        <dbReference type="Proteomes" id="UP000626109"/>
    </source>
</evidence>
<accession>A0A813LHQ1</accession>
<organism evidence="1 2">
    <name type="scientific">Polarella glacialis</name>
    <name type="common">Dinoflagellate</name>
    <dbReference type="NCBI Taxonomy" id="89957"/>
    <lineage>
        <taxon>Eukaryota</taxon>
        <taxon>Sar</taxon>
        <taxon>Alveolata</taxon>
        <taxon>Dinophyceae</taxon>
        <taxon>Suessiales</taxon>
        <taxon>Suessiaceae</taxon>
        <taxon>Polarella</taxon>
    </lineage>
</organism>
<feature type="non-terminal residue" evidence="1">
    <location>
        <position position="1"/>
    </location>
</feature>
<name>A0A813LHQ1_POLGL</name>
<gene>
    <name evidence="1" type="ORF">PGLA2088_LOCUS45168</name>
</gene>
<comment type="caution">
    <text evidence="1">The sequence shown here is derived from an EMBL/GenBank/DDBJ whole genome shotgun (WGS) entry which is preliminary data.</text>
</comment>
<sequence length="53" mass="6099">MRKILSSMQFVGTLGCFVTVQYFALVHRHPDFKEKCAAMAQRSPPYDFSTLMI</sequence>
<dbReference type="Proteomes" id="UP000626109">
    <property type="component" value="Unassembled WGS sequence"/>
</dbReference>
<dbReference type="AlphaFoldDB" id="A0A813LHQ1"/>
<protein>
    <submittedName>
        <fullName evidence="1">Uncharacterized protein</fullName>
    </submittedName>
</protein>
<evidence type="ECO:0000313" key="1">
    <source>
        <dbReference type="EMBL" id="CAE8728565.1"/>
    </source>
</evidence>
<reference evidence="1" key="1">
    <citation type="submission" date="2021-02" db="EMBL/GenBank/DDBJ databases">
        <authorList>
            <person name="Dougan E. K."/>
            <person name="Rhodes N."/>
            <person name="Thang M."/>
            <person name="Chan C."/>
        </authorList>
    </citation>
    <scope>NUCLEOTIDE SEQUENCE</scope>
</reference>
<dbReference type="PROSITE" id="PS51257">
    <property type="entry name" value="PROKAR_LIPOPROTEIN"/>
    <property type="match status" value="1"/>
</dbReference>
<proteinExistence type="predicted"/>
<dbReference type="EMBL" id="CAJNNW010035569">
    <property type="protein sequence ID" value="CAE8728565.1"/>
    <property type="molecule type" value="Genomic_DNA"/>
</dbReference>